<keyword evidence="12" id="KW-1185">Reference proteome</keyword>
<name>A0A5Q2TQP0_9BACI</name>
<proteinExistence type="inferred from homology"/>
<dbReference type="RefSeq" id="WP_153791665.1">
    <property type="nucleotide sequence ID" value="NZ_CP045915.1"/>
</dbReference>
<keyword evidence="5 9" id="KW-0627">Porphyrin biosynthesis</keyword>
<evidence type="ECO:0000256" key="4">
    <source>
        <dbReference type="ARBA" id="ARBA00023239"/>
    </source>
</evidence>
<dbReference type="EMBL" id="CP045915">
    <property type="protein sequence ID" value="QGH35198.1"/>
    <property type="molecule type" value="Genomic_DNA"/>
</dbReference>
<dbReference type="Gene3D" id="3.40.50.10090">
    <property type="match status" value="2"/>
</dbReference>
<dbReference type="InterPro" id="IPR003754">
    <property type="entry name" value="4pyrrol_synth_uPrphyn_synth"/>
</dbReference>
<evidence type="ECO:0000256" key="1">
    <source>
        <dbReference type="ARBA" id="ARBA00004772"/>
    </source>
</evidence>
<evidence type="ECO:0000256" key="3">
    <source>
        <dbReference type="ARBA" id="ARBA00013109"/>
    </source>
</evidence>
<keyword evidence="4 9" id="KW-0456">Lyase</keyword>
<dbReference type="InterPro" id="IPR039793">
    <property type="entry name" value="UROS/Hem4"/>
</dbReference>
<dbReference type="PANTHER" id="PTHR38042">
    <property type="entry name" value="UROPORPHYRINOGEN-III SYNTHASE, CHLOROPLASTIC"/>
    <property type="match status" value="1"/>
</dbReference>
<dbReference type="Proteomes" id="UP000339690">
    <property type="component" value="Chromosome"/>
</dbReference>
<comment type="function">
    <text evidence="6 9">Catalyzes cyclization of the linear tetrapyrrole, hydroxymethylbilane, to the macrocyclic uroporphyrinogen III.</text>
</comment>
<dbReference type="EC" id="4.2.1.75" evidence="3 9"/>
<dbReference type="KEGG" id="grc:GI584_14575"/>
<dbReference type="GO" id="GO:0006780">
    <property type="term" value="P:uroporphyrinogen III biosynthetic process"/>
    <property type="evidence" value="ECO:0007669"/>
    <property type="project" value="UniProtKB-UniRule"/>
</dbReference>
<evidence type="ECO:0000256" key="7">
    <source>
        <dbReference type="ARBA" id="ARBA00040167"/>
    </source>
</evidence>
<dbReference type="InterPro" id="IPR036108">
    <property type="entry name" value="4pyrrol_syn_uPrphyn_synt_sf"/>
</dbReference>
<evidence type="ECO:0000256" key="6">
    <source>
        <dbReference type="ARBA" id="ARBA00037589"/>
    </source>
</evidence>
<evidence type="ECO:0000256" key="9">
    <source>
        <dbReference type="RuleBase" id="RU366031"/>
    </source>
</evidence>
<accession>A0A5Q2TQP0</accession>
<dbReference type="Pfam" id="PF02602">
    <property type="entry name" value="HEM4"/>
    <property type="match status" value="1"/>
</dbReference>
<dbReference type="GO" id="GO:0004852">
    <property type="term" value="F:uroporphyrinogen-III synthase activity"/>
    <property type="evidence" value="ECO:0007669"/>
    <property type="project" value="UniProtKB-UniRule"/>
</dbReference>
<reference evidence="11 12" key="1">
    <citation type="submission" date="2019-11" db="EMBL/GenBank/DDBJ databases">
        <title>Gracilibacillus salitolerans sp. nov., a moderate halophile isolated from a saline soil in northwest China.</title>
        <authorList>
            <person name="Gan L."/>
        </authorList>
    </citation>
    <scope>NUCLEOTIDE SEQUENCE [LARGE SCALE GENOMIC DNA]</scope>
    <source>
        <strain evidence="11 12">SCU50</strain>
    </source>
</reference>
<organism evidence="11 12">
    <name type="scientific">Gracilibacillus salitolerans</name>
    <dbReference type="NCBI Taxonomy" id="2663022"/>
    <lineage>
        <taxon>Bacteria</taxon>
        <taxon>Bacillati</taxon>
        <taxon>Bacillota</taxon>
        <taxon>Bacilli</taxon>
        <taxon>Bacillales</taxon>
        <taxon>Bacillaceae</taxon>
        <taxon>Gracilibacillus</taxon>
    </lineage>
</organism>
<dbReference type="PANTHER" id="PTHR38042:SF1">
    <property type="entry name" value="UROPORPHYRINOGEN-III SYNTHASE, CHLOROPLASTIC"/>
    <property type="match status" value="1"/>
</dbReference>
<comment type="similarity">
    <text evidence="2 9">Belongs to the uroporphyrinogen-III synthase family.</text>
</comment>
<evidence type="ECO:0000256" key="5">
    <source>
        <dbReference type="ARBA" id="ARBA00023244"/>
    </source>
</evidence>
<comment type="pathway">
    <text evidence="1 9">Porphyrin-containing compound metabolism; protoporphyrin-IX biosynthesis; coproporphyrinogen-III from 5-aminolevulinate: step 3/4.</text>
</comment>
<evidence type="ECO:0000259" key="10">
    <source>
        <dbReference type="Pfam" id="PF02602"/>
    </source>
</evidence>
<evidence type="ECO:0000256" key="2">
    <source>
        <dbReference type="ARBA" id="ARBA00008133"/>
    </source>
</evidence>
<sequence length="254" mass="28896">MSLPLKGKKVMVTREARQALPLIHLLEGYGASCERVPLLRFETIYDDVNRSQLTNIASFDWLFFTSVNTVRFFHQYLTTLGIQVKNNIAAVGEKTAMSLNEYGYAVDFQPSKYNGKAMVEEFLHRNSNKRIAIICGENARREIPELLEEAGVSFEKIVIYRTIKNEQSKSLLNQKVLEVDAIFFTSPSTVEAFQQFLAPDLYEQTTNNMVTVAIGDTTANALCERSFSHILYPETFTVENMVEVYSDYIRKGDA</sequence>
<feature type="domain" description="Tetrapyrrole biosynthesis uroporphyrinogen III synthase" evidence="10">
    <location>
        <begin position="24"/>
        <end position="243"/>
    </location>
</feature>
<dbReference type="SUPFAM" id="SSF69618">
    <property type="entry name" value="HemD-like"/>
    <property type="match status" value="1"/>
</dbReference>
<dbReference type="UniPathway" id="UPA00251">
    <property type="reaction ID" value="UER00320"/>
</dbReference>
<dbReference type="AlphaFoldDB" id="A0A5Q2TQP0"/>
<evidence type="ECO:0000313" key="11">
    <source>
        <dbReference type="EMBL" id="QGH35198.1"/>
    </source>
</evidence>
<dbReference type="CDD" id="cd06578">
    <property type="entry name" value="HemD"/>
    <property type="match status" value="1"/>
</dbReference>
<evidence type="ECO:0000256" key="8">
    <source>
        <dbReference type="ARBA" id="ARBA00048617"/>
    </source>
</evidence>
<dbReference type="GO" id="GO:0006782">
    <property type="term" value="P:protoporphyrinogen IX biosynthetic process"/>
    <property type="evidence" value="ECO:0007669"/>
    <property type="project" value="UniProtKB-UniRule"/>
</dbReference>
<comment type="catalytic activity">
    <reaction evidence="8 9">
        <text>hydroxymethylbilane = uroporphyrinogen III + H2O</text>
        <dbReference type="Rhea" id="RHEA:18965"/>
        <dbReference type="ChEBI" id="CHEBI:15377"/>
        <dbReference type="ChEBI" id="CHEBI:57308"/>
        <dbReference type="ChEBI" id="CHEBI:57845"/>
        <dbReference type="EC" id="4.2.1.75"/>
    </reaction>
</comment>
<protein>
    <recommendedName>
        <fullName evidence="7 9">Uroporphyrinogen-III synthase</fullName>
        <ecNumber evidence="3 9">4.2.1.75</ecNumber>
    </recommendedName>
</protein>
<gene>
    <name evidence="11" type="ORF">GI584_14575</name>
</gene>
<evidence type="ECO:0000313" key="12">
    <source>
        <dbReference type="Proteomes" id="UP000339690"/>
    </source>
</evidence>